<keyword evidence="6" id="KW-1185">Reference proteome</keyword>
<dbReference type="PROSITE" id="PS00901">
    <property type="entry name" value="CYS_SYNTHASE"/>
    <property type="match status" value="1"/>
</dbReference>
<evidence type="ECO:0000256" key="2">
    <source>
        <dbReference type="ARBA" id="ARBA00007103"/>
    </source>
</evidence>
<protein>
    <submittedName>
        <fullName evidence="5">Cystathionine beta-synthase</fullName>
    </submittedName>
</protein>
<dbReference type="Gene3D" id="3.40.50.1100">
    <property type="match status" value="2"/>
</dbReference>
<dbReference type="RefSeq" id="WP_188826827.1">
    <property type="nucleotide sequence ID" value="NZ_BMMW01000001.1"/>
</dbReference>
<keyword evidence="3" id="KW-0663">Pyridoxal phosphate</keyword>
<dbReference type="Pfam" id="PF00291">
    <property type="entry name" value="PALP"/>
    <property type="match status" value="1"/>
</dbReference>
<dbReference type="PANTHER" id="PTHR10314">
    <property type="entry name" value="CYSTATHIONINE BETA-SYNTHASE"/>
    <property type="match status" value="1"/>
</dbReference>
<proteinExistence type="inferred from homology"/>
<dbReference type="Proteomes" id="UP000612956">
    <property type="component" value="Unassembled WGS sequence"/>
</dbReference>
<reference evidence="5" key="2">
    <citation type="submission" date="2020-09" db="EMBL/GenBank/DDBJ databases">
        <authorList>
            <person name="Sun Q."/>
            <person name="Zhou Y."/>
        </authorList>
    </citation>
    <scope>NUCLEOTIDE SEQUENCE</scope>
    <source>
        <strain evidence="5">CGMCC 4.7278</strain>
    </source>
</reference>
<dbReference type="InterPro" id="IPR001926">
    <property type="entry name" value="TrpB-like_PALP"/>
</dbReference>
<dbReference type="InterPro" id="IPR001216">
    <property type="entry name" value="P-phosphate_BS"/>
</dbReference>
<dbReference type="FunFam" id="3.40.50.1100:FF:000003">
    <property type="entry name" value="Cystathionine beta-synthase"/>
    <property type="match status" value="1"/>
</dbReference>
<dbReference type="EMBL" id="BMMW01000001">
    <property type="protein sequence ID" value="GGK34104.1"/>
    <property type="molecule type" value="Genomic_DNA"/>
</dbReference>
<evidence type="ECO:0000256" key="3">
    <source>
        <dbReference type="ARBA" id="ARBA00022898"/>
    </source>
</evidence>
<evidence type="ECO:0000259" key="4">
    <source>
        <dbReference type="Pfam" id="PF00291"/>
    </source>
</evidence>
<comment type="similarity">
    <text evidence="2">Belongs to the cysteine synthase/cystathionine beta-synthase family.</text>
</comment>
<evidence type="ECO:0000256" key="1">
    <source>
        <dbReference type="ARBA" id="ARBA00001933"/>
    </source>
</evidence>
<comment type="cofactor">
    <cofactor evidence="1">
        <name>pyridoxal 5'-phosphate</name>
        <dbReference type="ChEBI" id="CHEBI:597326"/>
    </cofactor>
</comment>
<evidence type="ECO:0000313" key="6">
    <source>
        <dbReference type="Proteomes" id="UP000612956"/>
    </source>
</evidence>
<dbReference type="SUPFAM" id="SSF53686">
    <property type="entry name" value="Tryptophan synthase beta subunit-like PLP-dependent enzymes"/>
    <property type="match status" value="1"/>
</dbReference>
<sequence length="475" mass="48844">MTATESVTGGVFASVDAAIGNTPLVRLNRITEGIAATVYVKLEYLNPGGSVKDRAAVSMIDAAEAAGELRPGSTIVEATSGNTGTGLALVAAARGYPVIAVVPDKVSAEKIALLRAFGVTVHITPAGRPVGHPEHLRTVALGLVESIPGAWFAGQYDNPANPEAHRTTTGPEIWAQTAGRVTHYVAGIGTGGTVSGAGEFLKSVGDVTVVGADPDSSVYGGGDGRAWYIEAVGHYVHPETELDEWPQSYHLDAVDRIERIPDAEALRVLHRLGREEGLPLGGSSGTAVAAALRVARELGPDDVVVVVAPDSGRAYLSKYFNDEWLGRFGFQLLTPADGPTVGDVVAFADTPTVIESSATVASAREVLGDLGFAPVRLARERGGSVVAAEVVGTLRADRLVGVDCEAPIADYLDAPLPLVGTTESVVSVLARVPDGAVLVVHEGIVVGVQDVSALAVASGDDVAPGDSVNIPGEVQ</sequence>
<dbReference type="AlphaFoldDB" id="A0A917V407"/>
<dbReference type="CDD" id="cd01561">
    <property type="entry name" value="CBS_like"/>
    <property type="match status" value="1"/>
</dbReference>
<dbReference type="InterPro" id="IPR036052">
    <property type="entry name" value="TrpB-like_PALP_sf"/>
</dbReference>
<comment type="caution">
    <text evidence="5">The sequence shown here is derived from an EMBL/GenBank/DDBJ whole genome shotgun (WGS) entry which is preliminary data.</text>
</comment>
<reference evidence="5" key="1">
    <citation type="journal article" date="2014" name="Int. J. Syst. Evol. Microbiol.">
        <title>Complete genome sequence of Corynebacterium casei LMG S-19264T (=DSM 44701T), isolated from a smear-ripened cheese.</title>
        <authorList>
            <consortium name="US DOE Joint Genome Institute (JGI-PGF)"/>
            <person name="Walter F."/>
            <person name="Albersmeier A."/>
            <person name="Kalinowski J."/>
            <person name="Ruckert C."/>
        </authorList>
    </citation>
    <scope>NUCLEOTIDE SEQUENCE</scope>
    <source>
        <strain evidence="5">CGMCC 4.7278</strain>
    </source>
</reference>
<dbReference type="GO" id="GO:0016765">
    <property type="term" value="F:transferase activity, transferring alkyl or aryl (other than methyl) groups"/>
    <property type="evidence" value="ECO:0007669"/>
    <property type="project" value="UniProtKB-ARBA"/>
</dbReference>
<organism evidence="5 6">
    <name type="scientific">Nocardia camponoti</name>
    <dbReference type="NCBI Taxonomy" id="1616106"/>
    <lineage>
        <taxon>Bacteria</taxon>
        <taxon>Bacillati</taxon>
        <taxon>Actinomycetota</taxon>
        <taxon>Actinomycetes</taxon>
        <taxon>Mycobacteriales</taxon>
        <taxon>Nocardiaceae</taxon>
        <taxon>Nocardia</taxon>
    </lineage>
</organism>
<accession>A0A917V407</accession>
<gene>
    <name evidence="5" type="ORF">GCM10011591_02260</name>
</gene>
<feature type="domain" description="Tryptophan synthase beta chain-like PALP" evidence="4">
    <location>
        <begin position="17"/>
        <end position="310"/>
    </location>
</feature>
<dbReference type="InterPro" id="IPR050214">
    <property type="entry name" value="Cys_Synth/Cystath_Beta-Synth"/>
</dbReference>
<dbReference type="GO" id="GO:0006535">
    <property type="term" value="P:cysteine biosynthetic process from serine"/>
    <property type="evidence" value="ECO:0007669"/>
    <property type="project" value="InterPro"/>
</dbReference>
<name>A0A917V407_9NOCA</name>
<evidence type="ECO:0000313" key="5">
    <source>
        <dbReference type="EMBL" id="GGK34104.1"/>
    </source>
</evidence>